<evidence type="ECO:0000256" key="8">
    <source>
        <dbReference type="ARBA" id="ARBA00022990"/>
    </source>
</evidence>
<dbReference type="InterPro" id="IPR008603">
    <property type="entry name" value="DCTN4"/>
</dbReference>
<comment type="subcellular location">
    <subcellularLocation>
        <location evidence="1">Cytoplasm</location>
        <location evidence="1">Cytoskeleton</location>
        <location evidence="1">Microtubule organizing center</location>
        <location evidence="1">Centrosome</location>
    </subcellularLocation>
    <subcellularLocation>
        <location evidence="2">Cytoplasm</location>
        <location evidence="2">Cytoskeleton</location>
        <location evidence="2">Stress fiber</location>
    </subcellularLocation>
    <subcellularLocation>
        <location evidence="3">Cytoplasm</location>
        <location evidence="3">Myofibril</location>
    </subcellularLocation>
</comment>
<evidence type="ECO:0000256" key="13">
    <source>
        <dbReference type="ARBA" id="ARBA00093507"/>
    </source>
</evidence>
<keyword evidence="9" id="KW-0175">Coiled coil</keyword>
<evidence type="ECO:0000256" key="7">
    <source>
        <dbReference type="ARBA" id="ARBA00022843"/>
    </source>
</evidence>
<dbReference type="PANTHER" id="PTHR13034:SF2">
    <property type="entry name" value="DYNACTIN SUBUNIT 4"/>
    <property type="match status" value="1"/>
</dbReference>
<evidence type="ECO:0000313" key="16">
    <source>
        <dbReference type="Proteomes" id="UP000799302"/>
    </source>
</evidence>
<evidence type="ECO:0000256" key="3">
    <source>
        <dbReference type="ARBA" id="ARBA00004657"/>
    </source>
</evidence>
<keyword evidence="8" id="KW-0007">Acetylation</keyword>
<evidence type="ECO:0000256" key="5">
    <source>
        <dbReference type="ARBA" id="ARBA00022499"/>
    </source>
</evidence>
<comment type="similarity">
    <text evidence="11">Belongs to the dynactin subunit 4 family.</text>
</comment>
<evidence type="ECO:0000256" key="6">
    <source>
        <dbReference type="ARBA" id="ARBA00022553"/>
    </source>
</evidence>
<keyword evidence="4" id="KW-0963">Cytoplasm</keyword>
<dbReference type="OrthoDB" id="283815at2759"/>
<name>A0A6A6UCN9_9PEZI</name>
<evidence type="ECO:0000256" key="10">
    <source>
        <dbReference type="ARBA" id="ARBA00023212"/>
    </source>
</evidence>
<keyword evidence="7" id="KW-0832">Ubl conjugation</keyword>
<keyword evidence="16" id="KW-1185">Reference proteome</keyword>
<dbReference type="Pfam" id="PF05502">
    <property type="entry name" value="Dynactin_p62"/>
    <property type="match status" value="1"/>
</dbReference>
<keyword evidence="10" id="KW-0206">Cytoskeleton</keyword>
<dbReference type="EMBL" id="MU004236">
    <property type="protein sequence ID" value="KAF2668878.1"/>
    <property type="molecule type" value="Genomic_DNA"/>
</dbReference>
<feature type="region of interest" description="Disordered" evidence="14">
    <location>
        <begin position="182"/>
        <end position="201"/>
    </location>
</feature>
<evidence type="ECO:0000256" key="9">
    <source>
        <dbReference type="ARBA" id="ARBA00023054"/>
    </source>
</evidence>
<feature type="region of interest" description="Disordered" evidence="14">
    <location>
        <begin position="29"/>
        <end position="54"/>
    </location>
</feature>
<evidence type="ECO:0000256" key="1">
    <source>
        <dbReference type="ARBA" id="ARBA00004300"/>
    </source>
</evidence>
<keyword evidence="5" id="KW-1017">Isopeptide bond</keyword>
<evidence type="ECO:0000256" key="2">
    <source>
        <dbReference type="ARBA" id="ARBA00004529"/>
    </source>
</evidence>
<evidence type="ECO:0000313" key="15">
    <source>
        <dbReference type="EMBL" id="KAF2668878.1"/>
    </source>
</evidence>
<gene>
    <name evidence="15" type="ORF">BT63DRAFT_433418</name>
</gene>
<accession>A0A6A6UCN9</accession>
<comment type="subunit">
    <text evidence="13">Subunit of dynactin, a multiprotein complex part of a tripartite complex with dynein and a adapter, such as BICDL1, BICD2 or HOOK3. The dynactin complex is built around ACTR1A/ACTB filament and consists of an actin-related filament composed of a shoulder domain, a pointed end and a barbed end. Its length is defined by its flexible shoulder domain. The soulder is composed of 2 DCTN1 subunits, 4 DCTN2 and 2 DCTN3. The 4 DCNT2 (via N-terminus) bind the ACTR1A filament and act as molecular rulers to determine the length. The pointed end is important for binding dynein-dynactin cargo adapters. Consists of 4 subunits: ACTR10, DCNT4, DCTN5 and DCTN6. The barbed end is composed of a CAPZA1:CAPZB heterodimers, which binds ACTR1A/ACTB filament and dynactin and stabilizes dynactin. Interacts with ATP7B, but not ATP7A, in a copper-dependent manner. Interacts with ANK2; this interaction is required for localization at costameres. Interacts with N4BP2L1.</text>
</comment>
<dbReference type="PANTHER" id="PTHR13034">
    <property type="entry name" value="DYNACTIN P62 SUBUNIT"/>
    <property type="match status" value="1"/>
</dbReference>
<evidence type="ECO:0000256" key="12">
    <source>
        <dbReference type="ARBA" id="ARBA00034864"/>
    </source>
</evidence>
<keyword evidence="6" id="KW-0597">Phosphoprotein</keyword>
<dbReference type="Proteomes" id="UP000799302">
    <property type="component" value="Unassembled WGS sequence"/>
</dbReference>
<feature type="compositionally biased region" description="Polar residues" evidence="14">
    <location>
        <begin position="189"/>
        <end position="198"/>
    </location>
</feature>
<reference evidence="15" key="1">
    <citation type="journal article" date="2020" name="Stud. Mycol.">
        <title>101 Dothideomycetes genomes: a test case for predicting lifestyles and emergence of pathogens.</title>
        <authorList>
            <person name="Haridas S."/>
            <person name="Albert R."/>
            <person name="Binder M."/>
            <person name="Bloem J."/>
            <person name="Labutti K."/>
            <person name="Salamov A."/>
            <person name="Andreopoulos B."/>
            <person name="Baker S."/>
            <person name="Barry K."/>
            <person name="Bills G."/>
            <person name="Bluhm B."/>
            <person name="Cannon C."/>
            <person name="Castanera R."/>
            <person name="Culley D."/>
            <person name="Daum C."/>
            <person name="Ezra D."/>
            <person name="Gonzalez J."/>
            <person name="Henrissat B."/>
            <person name="Kuo A."/>
            <person name="Liang C."/>
            <person name="Lipzen A."/>
            <person name="Lutzoni F."/>
            <person name="Magnuson J."/>
            <person name="Mondo S."/>
            <person name="Nolan M."/>
            <person name="Ohm R."/>
            <person name="Pangilinan J."/>
            <person name="Park H.-J."/>
            <person name="Ramirez L."/>
            <person name="Alfaro M."/>
            <person name="Sun H."/>
            <person name="Tritt A."/>
            <person name="Yoshinaga Y."/>
            <person name="Zwiers L.-H."/>
            <person name="Turgeon B."/>
            <person name="Goodwin S."/>
            <person name="Spatafora J."/>
            <person name="Crous P."/>
            <person name="Grigoriev I."/>
        </authorList>
    </citation>
    <scope>NUCLEOTIDE SEQUENCE</scope>
    <source>
        <strain evidence="15">CBS 115976</strain>
    </source>
</reference>
<organism evidence="15 16">
    <name type="scientific">Microthyrium microscopicum</name>
    <dbReference type="NCBI Taxonomy" id="703497"/>
    <lineage>
        <taxon>Eukaryota</taxon>
        <taxon>Fungi</taxon>
        <taxon>Dikarya</taxon>
        <taxon>Ascomycota</taxon>
        <taxon>Pezizomycotina</taxon>
        <taxon>Dothideomycetes</taxon>
        <taxon>Dothideomycetes incertae sedis</taxon>
        <taxon>Microthyriales</taxon>
        <taxon>Microthyriaceae</taxon>
        <taxon>Microthyrium</taxon>
    </lineage>
</organism>
<evidence type="ECO:0000256" key="14">
    <source>
        <dbReference type="SAM" id="MobiDB-lite"/>
    </source>
</evidence>
<proteinExistence type="inferred from homology"/>
<sequence length="597" mass="65403">MAQNPLPYTYYSCPCVNTSAPVPILAANRKHSREQPPTDTTEFDNEEQTFDSRSPRANLSLVPLEHLLWCTECHQMRCARCVLEEVQCWYCPACLFEVPSSTVRSEGNRCTRSCYNCPICTSPLTINPMEDPRQEDKPEHATGPFIMMCPWCNWSSLDLGIKLEKGTNVTAQLAKIRNGRKAGKIQDAEVTSPTQEQPLSPLAIQHSSIDDAEAEATSPRPDMLSTDHDELFTRLRNFYQQQIVESSEASMFGPSFSSTDGFSSPSAISRLLNIYTGKKTKRTKPVPMREALSPSEGLHIHSPADDTDSLTCLSTTPWPDTTTTAQRALQPGDHAPPFTSDLWPIATLLRTKRSKRCRACRTLLARPEARMNYRWRIRTLALNHMPKLTLLPLATTTTSSGGMPTLGPDLGTPAHIAQRASLSAPLRTGQTHTYLLTTANPLEDVLSVTLATPPTTPGRVGTRVTILCPQFSVGKNSDVWDEALGAQPAAASKRRSGMPSGMPTVGEDGAQARVAEAGKVWASGRNWTSVVVEVVPGMLPEDASEEEADLEIAVFVRIEYETDAAGEEKAVAATAKEKREEAFWCVLGVGTIQSTFA</sequence>
<evidence type="ECO:0000256" key="11">
    <source>
        <dbReference type="ARBA" id="ARBA00034776"/>
    </source>
</evidence>
<dbReference type="GO" id="GO:0001725">
    <property type="term" value="C:stress fiber"/>
    <property type="evidence" value="ECO:0007669"/>
    <property type="project" value="UniProtKB-SubCell"/>
</dbReference>
<dbReference type="GO" id="GO:0005869">
    <property type="term" value="C:dynactin complex"/>
    <property type="evidence" value="ECO:0007669"/>
    <property type="project" value="InterPro"/>
</dbReference>
<evidence type="ECO:0000256" key="4">
    <source>
        <dbReference type="ARBA" id="ARBA00022490"/>
    </source>
</evidence>
<feature type="region of interest" description="Disordered" evidence="14">
    <location>
        <begin position="282"/>
        <end position="306"/>
    </location>
</feature>
<dbReference type="AlphaFoldDB" id="A0A6A6UCN9"/>
<protein>
    <recommendedName>
        <fullName evidence="12">Dynactin subunit 4</fullName>
    </recommendedName>
</protein>